<keyword evidence="1" id="KW-0812">Transmembrane</keyword>
<keyword evidence="3" id="KW-1185">Reference proteome</keyword>
<dbReference type="Proteomes" id="UP001158045">
    <property type="component" value="Unassembled WGS sequence"/>
</dbReference>
<evidence type="ECO:0000313" key="2">
    <source>
        <dbReference type="EMBL" id="MDH8678933.1"/>
    </source>
</evidence>
<dbReference type="RefSeq" id="WP_281094826.1">
    <property type="nucleotide sequence ID" value="NZ_JARYZI010000008.1"/>
</dbReference>
<evidence type="ECO:0000256" key="1">
    <source>
        <dbReference type="SAM" id="Phobius"/>
    </source>
</evidence>
<dbReference type="EMBL" id="JARYZI010000008">
    <property type="protein sequence ID" value="MDH8678933.1"/>
    <property type="molecule type" value="Genomic_DNA"/>
</dbReference>
<name>A0ABT6NES4_9FIRM</name>
<sequence length="123" mass="14481">MLNNILISGIATFIIFVLIEGYRSFKQFLIFKRVRETILVATFGYLKKTPKGFVDLLRLKALLLDHLKEIKLSTWVKDINITWQSVDVIQFVFELKFEKLQPKYKFIIGLKDVEEIVEKTKTL</sequence>
<evidence type="ECO:0000313" key="3">
    <source>
        <dbReference type="Proteomes" id="UP001158045"/>
    </source>
</evidence>
<proteinExistence type="predicted"/>
<organism evidence="2 3">
    <name type="scientific">Fusibacter bizertensis</name>
    <dbReference type="NCBI Taxonomy" id="1488331"/>
    <lineage>
        <taxon>Bacteria</taxon>
        <taxon>Bacillati</taxon>
        <taxon>Bacillota</taxon>
        <taxon>Clostridia</taxon>
        <taxon>Eubacteriales</taxon>
        <taxon>Eubacteriales Family XII. Incertae Sedis</taxon>
        <taxon>Fusibacter</taxon>
    </lineage>
</organism>
<accession>A0ABT6NES4</accession>
<comment type="caution">
    <text evidence="2">The sequence shown here is derived from an EMBL/GenBank/DDBJ whole genome shotgun (WGS) entry which is preliminary data.</text>
</comment>
<keyword evidence="1" id="KW-1133">Transmembrane helix</keyword>
<reference evidence="2 3" key="1">
    <citation type="submission" date="2023-04" db="EMBL/GenBank/DDBJ databases">
        <title>Fusibacter bizertensis strain WBS, isolated from littoral bottom sediments of the Arctic seas - biochemical and genomic analysis.</title>
        <authorList>
            <person name="Brioukhanov A.L."/>
        </authorList>
    </citation>
    <scope>NUCLEOTIDE SEQUENCE [LARGE SCALE GENOMIC DNA]</scope>
    <source>
        <strain evidence="2 3">WBS</strain>
    </source>
</reference>
<protein>
    <submittedName>
        <fullName evidence="2">Uncharacterized protein</fullName>
    </submittedName>
</protein>
<feature type="transmembrane region" description="Helical" evidence="1">
    <location>
        <begin position="6"/>
        <end position="25"/>
    </location>
</feature>
<gene>
    <name evidence="2" type="ORF">QE109_12275</name>
</gene>
<keyword evidence="1" id="KW-0472">Membrane</keyword>